<dbReference type="HOGENOM" id="CLU_3133914_0_0_0"/>
<accession>B0VIR3</accession>
<reference evidence="1 2" key="1">
    <citation type="journal article" date="2008" name="J. Bacteriol.">
        <title>'Candidatus Cloacamonas acidaminovorans': genome sequence reconstruction provides a first glimpse of a new bacterial division.</title>
        <authorList>
            <person name="Pelletier E."/>
            <person name="Kreimeyer A."/>
            <person name="Bocs S."/>
            <person name="Rouy Z."/>
            <person name="Gyapay G."/>
            <person name="Chouari R."/>
            <person name="Riviere D."/>
            <person name="Ganesan A."/>
            <person name="Daegelen P."/>
            <person name="Sghir A."/>
            <person name="Cohen G.N."/>
            <person name="Medigue C."/>
            <person name="Weissenbach J."/>
            <person name="Le Paslier D."/>
        </authorList>
    </citation>
    <scope>NUCLEOTIDE SEQUENCE [LARGE SCALE GENOMIC DNA]</scope>
    <source>
        <strain evidence="2">Evry</strain>
    </source>
</reference>
<evidence type="ECO:0000313" key="1">
    <source>
        <dbReference type="EMBL" id="CAO79973.1"/>
    </source>
</evidence>
<evidence type="ECO:0000313" key="2">
    <source>
        <dbReference type="Proteomes" id="UP000002019"/>
    </source>
</evidence>
<dbReference type="Proteomes" id="UP000002019">
    <property type="component" value="Chromosome"/>
</dbReference>
<name>B0VIR3_CLOAI</name>
<sequence length="49" mass="5903">MNLERPQLHSAIINRLGNITFWRSKINFRDKMEEIYTRVGKKAENILEQ</sequence>
<dbReference type="KEGG" id="caci:CLOAM0058"/>
<proteinExistence type="predicted"/>
<dbReference type="AlphaFoldDB" id="B0VIR3"/>
<dbReference type="EMBL" id="CU466930">
    <property type="protein sequence ID" value="CAO79973.1"/>
    <property type="molecule type" value="Genomic_DNA"/>
</dbReference>
<protein>
    <submittedName>
        <fullName evidence="1">Uncharacterized protein</fullName>
    </submittedName>
</protein>
<gene>
    <name evidence="1" type="ordered locus">CLOAM0058</name>
</gene>
<keyword evidence="2" id="KW-1185">Reference proteome</keyword>
<organism evidence="1 2">
    <name type="scientific">Cloacimonas acidaminovorans (strain Evry)</name>
    <dbReference type="NCBI Taxonomy" id="459349"/>
    <lineage>
        <taxon>Bacteria</taxon>
        <taxon>Pseudomonadati</taxon>
        <taxon>Candidatus Cloacimonadota</taxon>
        <taxon>Candidatus Cloacimonadia</taxon>
        <taxon>Candidatus Cloacimonadales</taxon>
        <taxon>Candidatus Cloacimonadaceae</taxon>
        <taxon>Candidatus Cloacimonas</taxon>
    </lineage>
</organism>